<feature type="signal peptide" evidence="1">
    <location>
        <begin position="1"/>
        <end position="23"/>
    </location>
</feature>
<reference evidence="2 3" key="1">
    <citation type="submission" date="2019-12" db="EMBL/GenBank/DDBJ databases">
        <title>Novel species isolated from a subtropical stream in China.</title>
        <authorList>
            <person name="Lu H."/>
        </authorList>
    </citation>
    <scope>NUCLEOTIDE SEQUENCE [LARGE SCALE GENOMIC DNA]</scope>
    <source>
        <strain evidence="2 3">FT50W</strain>
    </source>
</reference>
<gene>
    <name evidence="2" type="ORF">GTP44_21200</name>
</gene>
<evidence type="ECO:0000256" key="1">
    <source>
        <dbReference type="SAM" id="SignalP"/>
    </source>
</evidence>
<name>A0A6L8MMM5_9BURK</name>
<dbReference type="Proteomes" id="UP000474565">
    <property type="component" value="Unassembled WGS sequence"/>
</dbReference>
<protein>
    <recommendedName>
        <fullName evidence="4">DUF2059 domain-containing protein</fullName>
    </recommendedName>
</protein>
<accession>A0A6L8MMM5</accession>
<proteinExistence type="predicted"/>
<comment type="caution">
    <text evidence="2">The sequence shown here is derived from an EMBL/GenBank/DDBJ whole genome shotgun (WGS) entry which is preliminary data.</text>
</comment>
<evidence type="ECO:0008006" key="4">
    <source>
        <dbReference type="Google" id="ProtNLM"/>
    </source>
</evidence>
<evidence type="ECO:0000313" key="3">
    <source>
        <dbReference type="Proteomes" id="UP000474565"/>
    </source>
</evidence>
<dbReference type="RefSeq" id="WP_161020970.1">
    <property type="nucleotide sequence ID" value="NZ_WWCP01000033.1"/>
</dbReference>
<feature type="chain" id="PRO_5026957784" description="DUF2059 domain-containing protein" evidence="1">
    <location>
        <begin position="24"/>
        <end position="159"/>
    </location>
</feature>
<evidence type="ECO:0000313" key="2">
    <source>
        <dbReference type="EMBL" id="MYM84457.1"/>
    </source>
</evidence>
<organism evidence="2 3">
    <name type="scientific">Duganella lactea</name>
    <dbReference type="NCBI Taxonomy" id="2692173"/>
    <lineage>
        <taxon>Bacteria</taxon>
        <taxon>Pseudomonadati</taxon>
        <taxon>Pseudomonadota</taxon>
        <taxon>Betaproteobacteria</taxon>
        <taxon>Burkholderiales</taxon>
        <taxon>Oxalobacteraceae</taxon>
        <taxon>Telluria group</taxon>
        <taxon>Duganella</taxon>
    </lineage>
</organism>
<dbReference type="AlphaFoldDB" id="A0A6L8MMM5"/>
<keyword evidence="1" id="KW-0732">Signal</keyword>
<dbReference type="EMBL" id="WWCP01000033">
    <property type="protein sequence ID" value="MYM84457.1"/>
    <property type="molecule type" value="Genomic_DNA"/>
</dbReference>
<sequence length="159" mass="17419">MQTIVKLIVLFSLFLGQAPFAMAGPTESAATEFVNSRQLGRNMKTLAFAAAMRTHTFGMMLSKLSVTQAQSLLSQELDAYAHQFQGQWNANLAQVYARHFTVEELRSLASEGRNSRFIGKFASQQGSIGAEMQSLSTPILISYVSAALNSAIDKLQLPR</sequence>